<keyword evidence="3 6" id="KW-0863">Zinc-finger</keyword>
<comment type="cofactor">
    <cofactor evidence="1">
        <name>a divalent metal cation</name>
        <dbReference type="ChEBI" id="CHEBI:60240"/>
    </cofactor>
</comment>
<feature type="domain" description="THAP-type" evidence="8">
    <location>
        <begin position="1"/>
        <end position="87"/>
    </location>
</feature>
<dbReference type="InterPro" id="IPR027806">
    <property type="entry name" value="HARBI1_dom"/>
</dbReference>
<dbReference type="AlphaFoldDB" id="A0A8J2WGU5"/>
<evidence type="ECO:0000256" key="3">
    <source>
        <dbReference type="ARBA" id="ARBA00022771"/>
    </source>
</evidence>
<dbReference type="Proteomes" id="UP000789390">
    <property type="component" value="Unassembled WGS sequence"/>
</dbReference>
<dbReference type="SMART" id="SM00980">
    <property type="entry name" value="THAP"/>
    <property type="match status" value="1"/>
</dbReference>
<dbReference type="InterPro" id="IPR027805">
    <property type="entry name" value="Transposase_HTH_dom"/>
</dbReference>
<dbReference type="GO" id="GO:0003677">
    <property type="term" value="F:DNA binding"/>
    <property type="evidence" value="ECO:0007669"/>
    <property type="project" value="UniProtKB-UniRule"/>
</dbReference>
<dbReference type="SUPFAM" id="SSF57716">
    <property type="entry name" value="Glucocorticoid receptor-like (DNA-binding domain)"/>
    <property type="match status" value="1"/>
</dbReference>
<organism evidence="9 10">
    <name type="scientific">Daphnia galeata</name>
    <dbReference type="NCBI Taxonomy" id="27404"/>
    <lineage>
        <taxon>Eukaryota</taxon>
        <taxon>Metazoa</taxon>
        <taxon>Ecdysozoa</taxon>
        <taxon>Arthropoda</taxon>
        <taxon>Crustacea</taxon>
        <taxon>Branchiopoda</taxon>
        <taxon>Diplostraca</taxon>
        <taxon>Cladocera</taxon>
        <taxon>Anomopoda</taxon>
        <taxon>Daphniidae</taxon>
        <taxon>Daphnia</taxon>
    </lineage>
</organism>
<dbReference type="PROSITE" id="PS50950">
    <property type="entry name" value="ZF_THAP"/>
    <property type="match status" value="1"/>
</dbReference>
<sequence length="577" mass="66102">MAERKCCVKGCGRNKWKNKEASFFRFPKVRQEERELTLSRLLRWKKRVNIPDAEFNEKLVVCDIHFVLGCPSYERDVNNPDWAPCLLLENTYITKSGVDRTRRRVKFLPTYKGGYRRNQTTSTIQNNDVVEEQNVEDMLADGGDNGIVDVDVVHVVEEQNVEDMLADCGANSIVDVDVVEVVEGQNVEDMLADGGDNSINVPNLEISSHHFEESDLQQLDVTELQKVVMEIQKRNLELVSKVEILNVNIAELQSELQTSKVESSQLKLEIANGKVEKEKDLYSRCIEDEELMVYYTHFTPTAFESIFQGVIPLKHHNNQTLDYRRQFFLTLTKLAHNFGFLDLSVRFNVSRQTVSNYFHKWVGLHHDRFFSRAVFWPSSESLKKTMPMCFRMDFLDTTAIWDCFEIQIDTPRTPTDQVASFSSYKQRTTAKYLISVTPQGSVNFVSDGFCGRVSDKQVVIDSGILSNLKHGDLILADRGFPLEEVVASRGAKFVVPAFMKERKQLPEIETEETRLIANVRIHVERVIGVTRGRFKMLKGPIDRSFLNLVNESMSFVDKIVKVCCILTNFLPSVVPLD</sequence>
<evidence type="ECO:0000256" key="4">
    <source>
        <dbReference type="ARBA" id="ARBA00022833"/>
    </source>
</evidence>
<dbReference type="OrthoDB" id="7331812at2759"/>
<name>A0A8J2WGU5_9CRUS</name>
<gene>
    <name evidence="9" type="ORF">DGAL_LOCUS9867</name>
</gene>
<keyword evidence="10" id="KW-1185">Reference proteome</keyword>
<reference evidence="9" key="1">
    <citation type="submission" date="2021-11" db="EMBL/GenBank/DDBJ databases">
        <authorList>
            <person name="Schell T."/>
        </authorList>
    </citation>
    <scope>NUCLEOTIDE SEQUENCE</scope>
    <source>
        <strain evidence="9">M5</strain>
    </source>
</reference>
<evidence type="ECO:0000259" key="8">
    <source>
        <dbReference type="PROSITE" id="PS50950"/>
    </source>
</evidence>
<evidence type="ECO:0000256" key="2">
    <source>
        <dbReference type="ARBA" id="ARBA00022723"/>
    </source>
</evidence>
<dbReference type="PANTHER" id="PTHR23080">
    <property type="entry name" value="THAP DOMAIN PROTEIN"/>
    <property type="match status" value="1"/>
</dbReference>
<evidence type="ECO:0000313" key="10">
    <source>
        <dbReference type="Proteomes" id="UP000789390"/>
    </source>
</evidence>
<evidence type="ECO:0000256" key="6">
    <source>
        <dbReference type="PROSITE-ProRule" id="PRU00309"/>
    </source>
</evidence>
<proteinExistence type="predicted"/>
<evidence type="ECO:0000256" key="5">
    <source>
        <dbReference type="ARBA" id="ARBA00023125"/>
    </source>
</evidence>
<dbReference type="Pfam" id="PF13359">
    <property type="entry name" value="DDE_Tnp_4"/>
    <property type="match status" value="1"/>
</dbReference>
<dbReference type="EMBL" id="CAKKLH010000229">
    <property type="protein sequence ID" value="CAH0106710.1"/>
    <property type="molecule type" value="Genomic_DNA"/>
</dbReference>
<dbReference type="PANTHER" id="PTHR23080:SF143">
    <property type="entry name" value="SI:DKEY-56D12.4"/>
    <property type="match status" value="1"/>
</dbReference>
<accession>A0A8J2WGU5</accession>
<dbReference type="Pfam" id="PF13613">
    <property type="entry name" value="HTH_Tnp_4"/>
    <property type="match status" value="1"/>
</dbReference>
<dbReference type="InterPro" id="IPR006612">
    <property type="entry name" value="THAP_Znf"/>
</dbReference>
<dbReference type="Pfam" id="PF05485">
    <property type="entry name" value="THAP"/>
    <property type="match status" value="1"/>
</dbReference>
<evidence type="ECO:0000313" key="9">
    <source>
        <dbReference type="EMBL" id="CAH0106710.1"/>
    </source>
</evidence>
<keyword evidence="7" id="KW-0175">Coiled coil</keyword>
<keyword evidence="5 6" id="KW-0238">DNA-binding</keyword>
<evidence type="ECO:0000256" key="7">
    <source>
        <dbReference type="SAM" id="Coils"/>
    </source>
</evidence>
<comment type="caution">
    <text evidence="9">The sequence shown here is derived from an EMBL/GenBank/DDBJ whole genome shotgun (WGS) entry which is preliminary data.</text>
</comment>
<protein>
    <recommendedName>
        <fullName evidence="8">THAP-type domain-containing protein</fullName>
    </recommendedName>
</protein>
<feature type="coiled-coil region" evidence="7">
    <location>
        <begin position="235"/>
        <end position="269"/>
    </location>
</feature>
<keyword evidence="2" id="KW-0479">Metal-binding</keyword>
<evidence type="ECO:0000256" key="1">
    <source>
        <dbReference type="ARBA" id="ARBA00001968"/>
    </source>
</evidence>
<keyword evidence="4" id="KW-0862">Zinc</keyword>
<dbReference type="GO" id="GO:0008270">
    <property type="term" value="F:zinc ion binding"/>
    <property type="evidence" value="ECO:0007669"/>
    <property type="project" value="UniProtKB-KW"/>
</dbReference>